<evidence type="ECO:0000313" key="2">
    <source>
        <dbReference type="Proteomes" id="UP000475532"/>
    </source>
</evidence>
<dbReference type="Proteomes" id="UP000475532">
    <property type="component" value="Unassembled WGS sequence"/>
</dbReference>
<gene>
    <name evidence="1" type="ORF">G3I70_39305</name>
</gene>
<comment type="caution">
    <text evidence="1">The sequence shown here is derived from an EMBL/GenBank/DDBJ whole genome shotgun (WGS) entry which is preliminary data.</text>
</comment>
<name>A0A6L9QV78_9ACTN</name>
<dbReference type="AlphaFoldDB" id="A0A6L9QV78"/>
<accession>A0A6L9QV78</accession>
<sequence>MVAGEFETIQLDEDQRADVVLILDTLRTAGWRTYHVTTRTDEPMVMEPGAGARYKTPACELDVEYAGMCISVGIEGMGDWEDHELLIHGCGQYASRHNTAQPNGDQRKLVDVLAVLTAYQERLAPNTYADFGRALLRACDSIEYNSNETGVYEFTQQDLDSGELPVPKRQ</sequence>
<dbReference type="EMBL" id="JAAGLI010001060">
    <property type="protein sequence ID" value="NEA28503.1"/>
    <property type="molecule type" value="Genomic_DNA"/>
</dbReference>
<evidence type="ECO:0000313" key="1">
    <source>
        <dbReference type="EMBL" id="NEA28503.1"/>
    </source>
</evidence>
<protein>
    <submittedName>
        <fullName evidence="1">Uncharacterized protein</fullName>
    </submittedName>
</protein>
<organism evidence="1 2">
    <name type="scientific">Actinomadura bangladeshensis</name>
    <dbReference type="NCBI Taxonomy" id="453573"/>
    <lineage>
        <taxon>Bacteria</taxon>
        <taxon>Bacillati</taxon>
        <taxon>Actinomycetota</taxon>
        <taxon>Actinomycetes</taxon>
        <taxon>Streptosporangiales</taxon>
        <taxon>Thermomonosporaceae</taxon>
        <taxon>Actinomadura</taxon>
    </lineage>
</organism>
<reference evidence="1 2" key="1">
    <citation type="submission" date="2020-01" db="EMBL/GenBank/DDBJ databases">
        <title>Insect and environment-associated Actinomycetes.</title>
        <authorList>
            <person name="Currrie C."/>
            <person name="Chevrette M."/>
            <person name="Carlson C."/>
            <person name="Stubbendieck R."/>
            <person name="Wendt-Pienkowski E."/>
        </authorList>
    </citation>
    <scope>NUCLEOTIDE SEQUENCE [LARGE SCALE GENOMIC DNA]</scope>
    <source>
        <strain evidence="1 2">SID10258</strain>
    </source>
</reference>
<proteinExistence type="predicted"/>